<keyword evidence="1" id="KW-0812">Transmembrane</keyword>
<feature type="transmembrane region" description="Helical" evidence="1">
    <location>
        <begin position="110"/>
        <end position="129"/>
    </location>
</feature>
<feature type="transmembrane region" description="Helical" evidence="1">
    <location>
        <begin position="136"/>
        <end position="153"/>
    </location>
</feature>
<feature type="transmembrane region" description="Helical" evidence="1">
    <location>
        <begin position="57"/>
        <end position="80"/>
    </location>
</feature>
<evidence type="ECO:0000256" key="1">
    <source>
        <dbReference type="SAM" id="Phobius"/>
    </source>
</evidence>
<feature type="transmembrane region" description="Helical" evidence="1">
    <location>
        <begin position="241"/>
        <end position="258"/>
    </location>
</feature>
<dbReference type="EMBL" id="JAPCID010000031">
    <property type="protein sequence ID" value="MDA0139922.1"/>
    <property type="molecule type" value="Genomic_DNA"/>
</dbReference>
<reference evidence="2" key="1">
    <citation type="submission" date="2022-10" db="EMBL/GenBank/DDBJ databases">
        <title>The WGS of Solirubrobacter sp. CPCC 204708.</title>
        <authorList>
            <person name="Jiang Z."/>
        </authorList>
    </citation>
    <scope>NUCLEOTIDE SEQUENCE</scope>
    <source>
        <strain evidence="2">CPCC 204708</strain>
    </source>
</reference>
<organism evidence="2 3">
    <name type="scientific">Solirubrobacter deserti</name>
    <dbReference type="NCBI Taxonomy" id="2282478"/>
    <lineage>
        <taxon>Bacteria</taxon>
        <taxon>Bacillati</taxon>
        <taxon>Actinomycetota</taxon>
        <taxon>Thermoleophilia</taxon>
        <taxon>Solirubrobacterales</taxon>
        <taxon>Solirubrobacteraceae</taxon>
        <taxon>Solirubrobacter</taxon>
    </lineage>
</organism>
<keyword evidence="1" id="KW-1133">Transmembrane helix</keyword>
<name>A0ABT4RN31_9ACTN</name>
<accession>A0ABT4RN31</accession>
<comment type="caution">
    <text evidence="2">The sequence shown here is derived from an EMBL/GenBank/DDBJ whole genome shotgun (WGS) entry which is preliminary data.</text>
</comment>
<protein>
    <recommendedName>
        <fullName evidence="4">DUF2029 domain-containing protein</fullName>
    </recommendedName>
</protein>
<evidence type="ECO:0000313" key="3">
    <source>
        <dbReference type="Proteomes" id="UP001147700"/>
    </source>
</evidence>
<feature type="transmembrane region" description="Helical" evidence="1">
    <location>
        <begin position="212"/>
        <end position="229"/>
    </location>
</feature>
<dbReference type="Proteomes" id="UP001147700">
    <property type="component" value="Unassembled WGS sequence"/>
</dbReference>
<keyword evidence="1" id="KW-0472">Membrane</keyword>
<feature type="transmembrane region" description="Helical" evidence="1">
    <location>
        <begin position="187"/>
        <end position="205"/>
    </location>
</feature>
<gene>
    <name evidence="2" type="ORF">OJ962_20635</name>
</gene>
<keyword evidence="3" id="KW-1185">Reference proteome</keyword>
<evidence type="ECO:0008006" key="4">
    <source>
        <dbReference type="Google" id="ProtNLM"/>
    </source>
</evidence>
<sequence length="276" mass="28431">MKWSRAFALLGGAALLGSLWLSWYERFERSDAAFIVTRGANDTESVSLLGMRELDGVAAWSAFTATDVVLATLALATPVIAWRRPSAAPLFGALALALVVFRLIEPPGPPVEHTLAIGAGVALAGAVALCGPYARYAGAPLLIAALWMPWYAADVEPPPDVGNLAAPELAAVLGSGEGVELALSTPWTLFTLTAVGLAILALAALTRIRRVAPTAGALATLLVAARLAFPPEALEPRAGAFIALGAALLAWTGAWLSVRDESTPGAAGPDVPRRAA</sequence>
<proteinExistence type="predicted"/>
<feature type="transmembrane region" description="Helical" evidence="1">
    <location>
        <begin position="87"/>
        <end position="104"/>
    </location>
</feature>
<evidence type="ECO:0000313" key="2">
    <source>
        <dbReference type="EMBL" id="MDA0139922.1"/>
    </source>
</evidence>
<dbReference type="RefSeq" id="WP_202952603.1">
    <property type="nucleotide sequence ID" value="NZ_JAPCID010000031.1"/>
</dbReference>